<sequence>MQEVSNHRYLDFLAKLAVDHAHPGGHVLTEQLVHQLQIKAGDKVLDVGCGTGATLMYLSDQLKAEVTGIDLHPLMVEHAKTRLKNRQRTAKIIQASAEALPFQSERFNAVFSESVTAFTNVAHSVPEYFRVLKNGGRMAAVEMTIEEALDEQQKQLIETVYGVKDVRTEKEWLTLWKQAGFTKIQAYRTNQLRQDEQDAQPSYHFTSKLDEEALDVWLQHIQILQMFQGKLTYRAFTMEKQEQS</sequence>
<evidence type="ECO:0000259" key="1">
    <source>
        <dbReference type="Pfam" id="PF13649"/>
    </source>
</evidence>
<dbReference type="InterPro" id="IPR050447">
    <property type="entry name" value="Erg6_SMT_methyltransf"/>
</dbReference>
<dbReference type="Gene3D" id="3.40.50.150">
    <property type="entry name" value="Vaccinia Virus protein VP39"/>
    <property type="match status" value="1"/>
</dbReference>
<keyword evidence="2" id="KW-0489">Methyltransferase</keyword>
<dbReference type="CDD" id="cd02440">
    <property type="entry name" value="AdoMet_MTases"/>
    <property type="match status" value="1"/>
</dbReference>
<dbReference type="PANTHER" id="PTHR44068">
    <property type="entry name" value="ZGC:194242"/>
    <property type="match status" value="1"/>
</dbReference>
<dbReference type="EMBL" id="CP025688">
    <property type="protein sequence ID" value="QAA22797.1"/>
    <property type="molecule type" value="Genomic_DNA"/>
</dbReference>
<dbReference type="Pfam" id="PF13649">
    <property type="entry name" value="Methyltransf_25"/>
    <property type="match status" value="1"/>
</dbReference>
<evidence type="ECO:0000313" key="3">
    <source>
        <dbReference type="Proteomes" id="UP000285882"/>
    </source>
</evidence>
<dbReference type="SUPFAM" id="SSF53335">
    <property type="entry name" value="S-adenosyl-L-methionine-dependent methyltransferases"/>
    <property type="match status" value="1"/>
</dbReference>
<dbReference type="InterPro" id="IPR041698">
    <property type="entry name" value="Methyltransf_25"/>
</dbReference>
<feature type="domain" description="Methyltransferase" evidence="1">
    <location>
        <begin position="44"/>
        <end position="136"/>
    </location>
</feature>
<evidence type="ECO:0000313" key="2">
    <source>
        <dbReference type="EMBL" id="QAA22797.1"/>
    </source>
</evidence>
<gene>
    <name evidence="2" type="primary">mraW</name>
    <name evidence="2" type="ORF">C0674_09245</name>
</gene>
<dbReference type="Proteomes" id="UP000285882">
    <property type="component" value="Chromosome"/>
</dbReference>
<keyword evidence="2" id="KW-0808">Transferase</keyword>
<dbReference type="InterPro" id="IPR029063">
    <property type="entry name" value="SAM-dependent_MTases_sf"/>
</dbReference>
<dbReference type="PANTHER" id="PTHR44068:SF11">
    <property type="entry name" value="GERANYL DIPHOSPHATE 2-C-METHYLTRANSFERASE"/>
    <property type="match status" value="1"/>
</dbReference>
<dbReference type="GO" id="GO:0032259">
    <property type="term" value="P:methylation"/>
    <property type="evidence" value="ECO:0007669"/>
    <property type="project" value="UniProtKB-KW"/>
</dbReference>
<keyword evidence="3" id="KW-1185">Reference proteome</keyword>
<reference evidence="2 3" key="1">
    <citation type="submission" date="2018-01" db="EMBL/GenBank/DDBJ databases">
        <title>Complete genome sequencing of Sporolactobacillus terrae DLG3.</title>
        <authorList>
            <person name="Nam Y.-D."/>
            <person name="Kang J."/>
            <person name="Chung W.-H."/>
        </authorList>
    </citation>
    <scope>NUCLEOTIDE SEQUENCE [LARGE SCALE GENOMIC DNA]</scope>
    <source>
        <strain evidence="2 3">DLG3</strain>
    </source>
</reference>
<dbReference type="GO" id="GO:0008168">
    <property type="term" value="F:methyltransferase activity"/>
    <property type="evidence" value="ECO:0007669"/>
    <property type="project" value="UniProtKB-KW"/>
</dbReference>
<proteinExistence type="predicted"/>
<organism evidence="2 3">
    <name type="scientific">Sporolactobacillus terrae</name>
    <dbReference type="NCBI Taxonomy" id="269673"/>
    <lineage>
        <taxon>Bacteria</taxon>
        <taxon>Bacillati</taxon>
        <taxon>Bacillota</taxon>
        <taxon>Bacilli</taxon>
        <taxon>Bacillales</taxon>
        <taxon>Sporolactobacillaceae</taxon>
        <taxon>Sporolactobacillus</taxon>
    </lineage>
</organism>
<protein>
    <submittedName>
        <fullName evidence="2">Bifunctional demethylmenaquinone methyltransferase/2-methoxy-6-polyprenyl-1,4-benzoquinol methylase UbiE</fullName>
    </submittedName>
</protein>
<accession>A0ABX5Q852</accession>
<name>A0ABX5Q852_9BACL</name>